<feature type="domain" description="Glycosyl transferase family 1" evidence="1">
    <location>
        <begin position="213"/>
        <end position="383"/>
    </location>
</feature>
<dbReference type="PANTHER" id="PTHR45947:SF3">
    <property type="entry name" value="SULFOQUINOVOSYL TRANSFERASE SQD2"/>
    <property type="match status" value="1"/>
</dbReference>
<dbReference type="Gene3D" id="3.40.50.2000">
    <property type="entry name" value="Glycogen Phosphorylase B"/>
    <property type="match status" value="2"/>
</dbReference>
<gene>
    <name evidence="2" type="ORF">JOC27_000494</name>
</gene>
<organism evidence="2 3">
    <name type="scientific">Sporolactobacillus spathodeae</name>
    <dbReference type="NCBI Taxonomy" id="1465502"/>
    <lineage>
        <taxon>Bacteria</taxon>
        <taxon>Bacillati</taxon>
        <taxon>Bacillota</taxon>
        <taxon>Bacilli</taxon>
        <taxon>Bacillales</taxon>
        <taxon>Sporolactobacillaceae</taxon>
        <taxon>Sporolactobacillus</taxon>
    </lineage>
</organism>
<dbReference type="PANTHER" id="PTHR45947">
    <property type="entry name" value="SULFOQUINOVOSYL TRANSFERASE SQD2"/>
    <property type="match status" value="1"/>
</dbReference>
<dbReference type="InterPro" id="IPR001296">
    <property type="entry name" value="Glyco_trans_1"/>
</dbReference>
<comment type="caution">
    <text evidence="2">The sequence shown here is derived from an EMBL/GenBank/DDBJ whole genome shotgun (WGS) entry which is preliminary data.</text>
</comment>
<proteinExistence type="predicted"/>
<keyword evidence="3" id="KW-1185">Reference proteome</keyword>
<accession>A0ABS2Q5J8</accession>
<dbReference type="EMBL" id="JAFBEV010000003">
    <property type="protein sequence ID" value="MBM7657053.1"/>
    <property type="molecule type" value="Genomic_DNA"/>
</dbReference>
<dbReference type="CDD" id="cd03801">
    <property type="entry name" value="GT4_PimA-like"/>
    <property type="match status" value="1"/>
</dbReference>
<dbReference type="Pfam" id="PF00534">
    <property type="entry name" value="Glycos_transf_1"/>
    <property type="match status" value="1"/>
</dbReference>
<evidence type="ECO:0000313" key="2">
    <source>
        <dbReference type="EMBL" id="MBM7657053.1"/>
    </source>
</evidence>
<dbReference type="InterPro" id="IPR050194">
    <property type="entry name" value="Glycosyltransferase_grp1"/>
</dbReference>
<evidence type="ECO:0000313" key="3">
    <source>
        <dbReference type="Proteomes" id="UP000823201"/>
    </source>
</evidence>
<reference evidence="2 3" key="1">
    <citation type="submission" date="2021-01" db="EMBL/GenBank/DDBJ databases">
        <title>Genomic Encyclopedia of Type Strains, Phase IV (KMG-IV): sequencing the most valuable type-strain genomes for metagenomic binning, comparative biology and taxonomic classification.</title>
        <authorList>
            <person name="Goeker M."/>
        </authorList>
    </citation>
    <scope>NUCLEOTIDE SEQUENCE [LARGE SCALE GENOMIC DNA]</scope>
    <source>
        <strain evidence="2 3">DSM 100968</strain>
    </source>
</reference>
<protein>
    <submittedName>
        <fullName evidence="2">Glycosyltransferase involved in cell wall biosynthesis</fullName>
    </submittedName>
</protein>
<dbReference type="Proteomes" id="UP000823201">
    <property type="component" value="Unassembled WGS sequence"/>
</dbReference>
<name>A0ABS2Q5J8_9BACL</name>
<dbReference type="RefSeq" id="WP_205005413.1">
    <property type="nucleotide sequence ID" value="NZ_CBCRXA010000003.1"/>
</dbReference>
<dbReference type="SUPFAM" id="SSF53756">
    <property type="entry name" value="UDP-Glycosyltransferase/glycogen phosphorylase"/>
    <property type="match status" value="1"/>
</dbReference>
<sequence length="411" mass="47079">MKVAIVTAGTLPVPAVKGGAVEALVENLAKENEKYRFLELVIIGVFDKIAEEQSHQYPHTRFIFLRSSRFIEALDKCVYLIAKKLLKRGGTASFRNIFRRFFILRKTTKILADEKFDKVVLENSATLFRTLKRKGNAKKYAGNYYFHIHNVVSGSYGCKQIIKGCKTLAVSNYINQTLPDFMQTISRQNRHVVYNGIDTKRFFRIISKKDSVKLREKFGLESNDIVLIFVGRLTPEKGIKELLEALREMDTPNIKLLIVGSLFFDSNLWSPFEEQLKQMSETMKNRVIFTGFIANKEMPTIYAIADIAVLPSIWDEPAGLTMVEAMASGLPLITTISGGIPEYVNEECAMLLPRDEYIVNNIVRALSELVTNDELRRRMAKRSQLISKNMTLDRYYWSFIKEISDETTETY</sequence>
<evidence type="ECO:0000259" key="1">
    <source>
        <dbReference type="Pfam" id="PF00534"/>
    </source>
</evidence>